<comment type="caution">
    <text evidence="2">The sequence shown here is derived from an EMBL/GenBank/DDBJ whole genome shotgun (WGS) entry which is preliminary data.</text>
</comment>
<protein>
    <submittedName>
        <fullName evidence="2">Uncharacterized protein</fullName>
    </submittedName>
</protein>
<name>A0AAE0QBI1_9TELE</name>
<sequence length="285" mass="30875">MECDAVIIGDSIVWHVRATVAKGKVRTRCLPGARVLNVSAQVPMILKKNIGAVVLHAGMNDIRLRKTEILKKDFRSLVEKVCNTLPTTRIIMSGPLPMFQRGIESVLGSTVLMACTQAELEQQSSQTTSPGHYAPSDCLVQFSGTPDCLRKEAVQQSGCVGSNASGLAIRGGAIPKPGSDATAQDAFDGPSVKGGQDERWKMSLPQPSQEVETLLGFLGDEAGVERSSEVLHQVNTEEFGAFDDLHVGPVDVQWRMVALCSSEVNNDLFHFLHFQRQVVVFTPSC</sequence>
<dbReference type="AlphaFoldDB" id="A0AAE0QBI1"/>
<proteinExistence type="predicted"/>
<dbReference type="Gene3D" id="3.40.50.12700">
    <property type="match status" value="1"/>
</dbReference>
<dbReference type="SUPFAM" id="SSF52266">
    <property type="entry name" value="SGNH hydrolase"/>
    <property type="match status" value="1"/>
</dbReference>
<organism evidence="2 3">
    <name type="scientific">Hemibagrus guttatus</name>
    <dbReference type="NCBI Taxonomy" id="175788"/>
    <lineage>
        <taxon>Eukaryota</taxon>
        <taxon>Metazoa</taxon>
        <taxon>Chordata</taxon>
        <taxon>Craniata</taxon>
        <taxon>Vertebrata</taxon>
        <taxon>Euteleostomi</taxon>
        <taxon>Actinopterygii</taxon>
        <taxon>Neopterygii</taxon>
        <taxon>Teleostei</taxon>
        <taxon>Ostariophysi</taxon>
        <taxon>Siluriformes</taxon>
        <taxon>Bagridae</taxon>
        <taxon>Hemibagrus</taxon>
    </lineage>
</organism>
<evidence type="ECO:0000313" key="3">
    <source>
        <dbReference type="Proteomes" id="UP001274896"/>
    </source>
</evidence>
<feature type="region of interest" description="Disordered" evidence="1">
    <location>
        <begin position="171"/>
        <end position="197"/>
    </location>
</feature>
<dbReference type="Gene3D" id="3.40.50.12690">
    <property type="match status" value="1"/>
</dbReference>
<gene>
    <name evidence="2" type="ORF">QTP70_001429</name>
</gene>
<evidence type="ECO:0000256" key="1">
    <source>
        <dbReference type="SAM" id="MobiDB-lite"/>
    </source>
</evidence>
<dbReference type="EMBL" id="JAUCMX010000018">
    <property type="protein sequence ID" value="KAK3517245.1"/>
    <property type="molecule type" value="Genomic_DNA"/>
</dbReference>
<evidence type="ECO:0000313" key="2">
    <source>
        <dbReference type="EMBL" id="KAK3517245.1"/>
    </source>
</evidence>
<accession>A0AAE0QBI1</accession>
<keyword evidence="3" id="KW-1185">Reference proteome</keyword>
<dbReference type="Proteomes" id="UP001274896">
    <property type="component" value="Unassembled WGS sequence"/>
</dbReference>
<reference evidence="2" key="1">
    <citation type="submission" date="2023-06" db="EMBL/GenBank/DDBJ databases">
        <title>Male Hemibagrus guttatus genome.</title>
        <authorList>
            <person name="Bian C."/>
        </authorList>
    </citation>
    <scope>NUCLEOTIDE SEQUENCE</scope>
    <source>
        <strain evidence="2">Male_cb2023</strain>
        <tissue evidence="2">Muscle</tissue>
    </source>
</reference>